<sequence length="171" mass="19528">MAVSTDPFSIVYDALWQMVEDYSGFTDLVNVGNRLRFASDIRDPLKRETLTNDFPAVGILANGHFPHLQRTSNSSTVTSRFIFMLVSGEQQLDRALYPITWEMLRAMTKWATRLQALTWETKTFVTLAKPIDSSEIFTEDTFLGSTKGILGWSGRWDYEVEMQFLTADLNP</sequence>
<gene>
    <name evidence="1" type="ORF">LCGC14_0357510</name>
</gene>
<accession>A0A0F9TS70</accession>
<comment type="caution">
    <text evidence="1">The sequence shown here is derived from an EMBL/GenBank/DDBJ whole genome shotgun (WGS) entry which is preliminary data.</text>
</comment>
<proteinExistence type="predicted"/>
<protein>
    <submittedName>
        <fullName evidence="1">Uncharacterized protein</fullName>
    </submittedName>
</protein>
<organism evidence="1">
    <name type="scientific">marine sediment metagenome</name>
    <dbReference type="NCBI Taxonomy" id="412755"/>
    <lineage>
        <taxon>unclassified sequences</taxon>
        <taxon>metagenomes</taxon>
        <taxon>ecological metagenomes</taxon>
    </lineage>
</organism>
<reference evidence="1" key="1">
    <citation type="journal article" date="2015" name="Nature">
        <title>Complex archaea that bridge the gap between prokaryotes and eukaryotes.</title>
        <authorList>
            <person name="Spang A."/>
            <person name="Saw J.H."/>
            <person name="Jorgensen S.L."/>
            <person name="Zaremba-Niedzwiedzka K."/>
            <person name="Martijn J."/>
            <person name="Lind A.E."/>
            <person name="van Eijk R."/>
            <person name="Schleper C."/>
            <person name="Guy L."/>
            <person name="Ettema T.J."/>
        </authorList>
    </citation>
    <scope>NUCLEOTIDE SEQUENCE</scope>
</reference>
<evidence type="ECO:0000313" key="1">
    <source>
        <dbReference type="EMBL" id="KKN77777.1"/>
    </source>
</evidence>
<name>A0A0F9TS70_9ZZZZ</name>
<dbReference type="AlphaFoldDB" id="A0A0F9TS70"/>
<dbReference type="EMBL" id="LAZR01000274">
    <property type="protein sequence ID" value="KKN77777.1"/>
    <property type="molecule type" value="Genomic_DNA"/>
</dbReference>